<feature type="transmembrane region" description="Helical" evidence="1">
    <location>
        <begin position="59"/>
        <end position="79"/>
    </location>
</feature>
<evidence type="ECO:0000313" key="3">
    <source>
        <dbReference type="Proteomes" id="UP001172142"/>
    </source>
</evidence>
<comment type="caution">
    <text evidence="2">The sequence shown here is derived from an EMBL/GenBank/DDBJ whole genome shotgun (WGS) entry which is preliminary data.</text>
</comment>
<keyword evidence="1" id="KW-1133">Transmembrane helix</keyword>
<sequence length="86" mass="9415">MMMADFREKIKTISSTNGSSAPENAKRLGMGCLMVALLAVFILTFFLAIGLFISGSWMIALVILLFFLISTAMAVLLLYPSKFDSL</sequence>
<dbReference type="EMBL" id="JAUJWU010000001">
    <property type="protein sequence ID" value="MDN7244815.1"/>
    <property type="molecule type" value="Genomic_DNA"/>
</dbReference>
<dbReference type="Proteomes" id="UP001172142">
    <property type="component" value="Unassembled WGS sequence"/>
</dbReference>
<keyword evidence="1" id="KW-0472">Membrane</keyword>
<organism evidence="2 3">
    <name type="scientific">Planococcus shenhongbingii</name>
    <dbReference type="NCBI Taxonomy" id="3058398"/>
    <lineage>
        <taxon>Bacteria</taxon>
        <taxon>Bacillati</taxon>
        <taxon>Bacillota</taxon>
        <taxon>Bacilli</taxon>
        <taxon>Bacillales</taxon>
        <taxon>Caryophanaceae</taxon>
        <taxon>Planococcus</taxon>
    </lineage>
</organism>
<proteinExistence type="predicted"/>
<feature type="transmembrane region" description="Helical" evidence="1">
    <location>
        <begin position="28"/>
        <end position="53"/>
    </location>
</feature>
<gene>
    <name evidence="2" type="ORF">QWY13_04840</name>
</gene>
<keyword evidence="3" id="KW-1185">Reference proteome</keyword>
<keyword evidence="1" id="KW-0812">Transmembrane</keyword>
<evidence type="ECO:0000313" key="2">
    <source>
        <dbReference type="EMBL" id="MDN7244815.1"/>
    </source>
</evidence>
<evidence type="ECO:0008006" key="4">
    <source>
        <dbReference type="Google" id="ProtNLM"/>
    </source>
</evidence>
<name>A0ABT8NAA1_9BACL</name>
<evidence type="ECO:0000256" key="1">
    <source>
        <dbReference type="SAM" id="Phobius"/>
    </source>
</evidence>
<accession>A0ABT8NAA1</accession>
<reference evidence="2 3" key="1">
    <citation type="submission" date="2023-07" db="EMBL/GenBank/DDBJ databases">
        <title>Novel species in genus Planococcus.</title>
        <authorList>
            <person name="Ning S."/>
        </authorList>
    </citation>
    <scope>NUCLEOTIDE SEQUENCE [LARGE SCALE GENOMIC DNA]</scope>
    <source>
        <strain evidence="2 3">N017</strain>
    </source>
</reference>
<protein>
    <recommendedName>
        <fullName evidence="4">DUF2207 domain-containing protein</fullName>
    </recommendedName>
</protein>